<dbReference type="Pfam" id="PF10130">
    <property type="entry name" value="PIN_2"/>
    <property type="match status" value="1"/>
</dbReference>
<name>A0ABW5LZA7_9BACT</name>
<gene>
    <name evidence="2" type="ORF">ACFSUS_05725</name>
</gene>
<evidence type="ECO:0000259" key="1">
    <source>
        <dbReference type="Pfam" id="PF10130"/>
    </source>
</evidence>
<feature type="domain" description="PIN" evidence="1">
    <location>
        <begin position="2"/>
        <end position="57"/>
    </location>
</feature>
<dbReference type="InterPro" id="IPR002716">
    <property type="entry name" value="PIN_dom"/>
</dbReference>
<reference evidence="3" key="1">
    <citation type="journal article" date="2019" name="Int. J. Syst. Evol. Microbiol.">
        <title>The Global Catalogue of Microorganisms (GCM) 10K type strain sequencing project: providing services to taxonomists for standard genome sequencing and annotation.</title>
        <authorList>
            <consortium name="The Broad Institute Genomics Platform"/>
            <consortium name="The Broad Institute Genome Sequencing Center for Infectious Disease"/>
            <person name="Wu L."/>
            <person name="Ma J."/>
        </authorList>
    </citation>
    <scope>NUCLEOTIDE SEQUENCE [LARGE SCALE GENOMIC DNA]</scope>
    <source>
        <strain evidence="3">KCTC 42805</strain>
    </source>
</reference>
<dbReference type="InterPro" id="IPR029060">
    <property type="entry name" value="PIN-like_dom_sf"/>
</dbReference>
<evidence type="ECO:0000313" key="2">
    <source>
        <dbReference type="EMBL" id="MFD2570125.1"/>
    </source>
</evidence>
<dbReference type="EMBL" id="JBHULN010000002">
    <property type="protein sequence ID" value="MFD2570125.1"/>
    <property type="molecule type" value="Genomic_DNA"/>
</dbReference>
<dbReference type="SUPFAM" id="SSF88723">
    <property type="entry name" value="PIN domain-like"/>
    <property type="match status" value="1"/>
</dbReference>
<keyword evidence="3" id="KW-1185">Reference proteome</keyword>
<dbReference type="Proteomes" id="UP001597469">
    <property type="component" value="Unassembled WGS sequence"/>
</dbReference>
<organism evidence="2 3">
    <name type="scientific">Spirosoma soli</name>
    <dbReference type="NCBI Taxonomy" id="1770529"/>
    <lineage>
        <taxon>Bacteria</taxon>
        <taxon>Pseudomonadati</taxon>
        <taxon>Bacteroidota</taxon>
        <taxon>Cytophagia</taxon>
        <taxon>Cytophagales</taxon>
        <taxon>Cytophagaceae</taxon>
        <taxon>Spirosoma</taxon>
    </lineage>
</organism>
<sequence length="78" mass="8908">MTVVPNLLITTQNYYQAFLLCKDIDQKDTAYVALALQLNIPLLTRDKPFAHGLRLRGFTNIVTLDELFSQNDEFESTS</sequence>
<dbReference type="RefSeq" id="WP_381520529.1">
    <property type="nucleotide sequence ID" value="NZ_JBHULN010000002.1"/>
</dbReference>
<comment type="caution">
    <text evidence="2">The sequence shown here is derived from an EMBL/GenBank/DDBJ whole genome shotgun (WGS) entry which is preliminary data.</text>
</comment>
<evidence type="ECO:0000313" key="3">
    <source>
        <dbReference type="Proteomes" id="UP001597469"/>
    </source>
</evidence>
<accession>A0ABW5LZA7</accession>
<proteinExistence type="predicted"/>
<protein>
    <submittedName>
        <fullName evidence="2">PIN domain-containing protein</fullName>
    </submittedName>
</protein>